<dbReference type="RefSeq" id="WP_117545615.1">
    <property type="nucleotide sequence ID" value="NZ_JBKUNB010000005.1"/>
</dbReference>
<feature type="domain" description="Response regulatory" evidence="13">
    <location>
        <begin position="698"/>
        <end position="818"/>
    </location>
</feature>
<dbReference type="InterPro" id="IPR036097">
    <property type="entry name" value="HisK_dim/P_sf"/>
</dbReference>
<dbReference type="GO" id="GO:0016020">
    <property type="term" value="C:membrane"/>
    <property type="evidence" value="ECO:0007669"/>
    <property type="project" value="UniProtKB-SubCell"/>
</dbReference>
<evidence type="ECO:0000256" key="11">
    <source>
        <dbReference type="SAM" id="Phobius"/>
    </source>
</evidence>
<evidence type="ECO:0000256" key="3">
    <source>
        <dbReference type="ARBA" id="ARBA00012438"/>
    </source>
</evidence>
<dbReference type="InterPro" id="IPR003594">
    <property type="entry name" value="HATPase_dom"/>
</dbReference>
<evidence type="ECO:0000256" key="4">
    <source>
        <dbReference type="ARBA" id="ARBA00018672"/>
    </source>
</evidence>
<dbReference type="InterPro" id="IPR011006">
    <property type="entry name" value="CheY-like_superfamily"/>
</dbReference>
<dbReference type="InterPro" id="IPR005467">
    <property type="entry name" value="His_kinase_dom"/>
</dbReference>
<dbReference type="SMART" id="SM00388">
    <property type="entry name" value="HisKA"/>
    <property type="match status" value="1"/>
</dbReference>
<feature type="transmembrane region" description="Helical" evidence="11">
    <location>
        <begin position="12"/>
        <end position="37"/>
    </location>
</feature>
<dbReference type="AlphaFoldDB" id="A0A3E3HWS6"/>
<dbReference type="CDD" id="cd17546">
    <property type="entry name" value="REC_hyHK_CKI1_RcsC-like"/>
    <property type="match status" value="2"/>
</dbReference>
<dbReference type="Pfam" id="PF00072">
    <property type="entry name" value="Response_reg"/>
    <property type="match status" value="2"/>
</dbReference>
<feature type="modified residue" description="4-aspartylphosphate" evidence="10">
    <location>
        <position position="752"/>
    </location>
</feature>
<dbReference type="SMART" id="SM00448">
    <property type="entry name" value="REC"/>
    <property type="match status" value="2"/>
</dbReference>
<evidence type="ECO:0000256" key="10">
    <source>
        <dbReference type="PROSITE-ProRule" id="PRU00169"/>
    </source>
</evidence>
<proteinExistence type="predicted"/>
<keyword evidence="8" id="KW-0902">Two-component regulatory system</keyword>
<reference evidence="14" key="1">
    <citation type="submission" date="2018-08" db="EMBL/GenBank/DDBJ databases">
        <title>A genome reference for cultivated species of the human gut microbiota.</title>
        <authorList>
            <person name="Zou Y."/>
            <person name="Xue W."/>
            <person name="Luo G."/>
        </authorList>
    </citation>
    <scope>NUCLEOTIDE SEQUENCE [LARGE SCALE GENOMIC DNA]</scope>
    <source>
        <strain evidence="14">TF05-5AC</strain>
    </source>
</reference>
<dbReference type="SUPFAM" id="SSF52172">
    <property type="entry name" value="CheY-like"/>
    <property type="match status" value="2"/>
</dbReference>
<dbReference type="CDD" id="cd00082">
    <property type="entry name" value="HisKA"/>
    <property type="match status" value="1"/>
</dbReference>
<evidence type="ECO:0000256" key="8">
    <source>
        <dbReference type="ARBA" id="ARBA00023012"/>
    </source>
</evidence>
<feature type="domain" description="Response regulatory" evidence="13">
    <location>
        <begin position="850"/>
        <end position="971"/>
    </location>
</feature>
<keyword evidence="11" id="KW-0812">Transmembrane</keyword>
<dbReference type="Pfam" id="PF00512">
    <property type="entry name" value="HisKA"/>
    <property type="match status" value="1"/>
</dbReference>
<evidence type="ECO:0000256" key="2">
    <source>
        <dbReference type="ARBA" id="ARBA00004370"/>
    </source>
</evidence>
<dbReference type="PROSITE" id="PS50109">
    <property type="entry name" value="HIS_KIN"/>
    <property type="match status" value="1"/>
</dbReference>
<feature type="transmembrane region" description="Helical" evidence="11">
    <location>
        <begin position="278"/>
        <end position="304"/>
    </location>
</feature>
<keyword evidence="6" id="KW-0808">Transferase</keyword>
<evidence type="ECO:0000313" key="15">
    <source>
        <dbReference type="Proteomes" id="UP000260812"/>
    </source>
</evidence>
<dbReference type="PANTHER" id="PTHR43047">
    <property type="entry name" value="TWO-COMPONENT HISTIDINE PROTEIN KINASE"/>
    <property type="match status" value="1"/>
</dbReference>
<keyword evidence="7 14" id="KW-0418">Kinase</keyword>
<comment type="caution">
    <text evidence="14">The sequence shown here is derived from an EMBL/GenBank/DDBJ whole genome shotgun (WGS) entry which is preliminary data.</text>
</comment>
<dbReference type="FunFam" id="3.30.565.10:FF:000006">
    <property type="entry name" value="Sensor histidine kinase WalK"/>
    <property type="match status" value="1"/>
</dbReference>
<dbReference type="GeneID" id="97989989"/>
<evidence type="ECO:0000259" key="13">
    <source>
        <dbReference type="PROSITE" id="PS50110"/>
    </source>
</evidence>
<comment type="subcellular location">
    <subcellularLocation>
        <location evidence="2">Membrane</location>
    </subcellularLocation>
</comment>
<dbReference type="PANTHER" id="PTHR43047:SF64">
    <property type="entry name" value="HISTIDINE KINASE CONTAINING CHEY-HOMOLOGOUS RECEIVER DOMAIN AND PAS DOMAIN-RELATED"/>
    <property type="match status" value="1"/>
</dbReference>
<dbReference type="SUPFAM" id="SSF55874">
    <property type="entry name" value="ATPase domain of HSP90 chaperone/DNA topoisomerase II/histidine kinase"/>
    <property type="match status" value="1"/>
</dbReference>
<dbReference type="EMBL" id="QVLV01000027">
    <property type="protein sequence ID" value="RGE56284.1"/>
    <property type="molecule type" value="Genomic_DNA"/>
</dbReference>
<dbReference type="InterPro" id="IPR001789">
    <property type="entry name" value="Sig_transdc_resp-reg_receiver"/>
</dbReference>
<keyword evidence="11" id="KW-0472">Membrane</keyword>
<gene>
    <name evidence="14" type="ORF">DXC51_24825</name>
</gene>
<dbReference type="InterPro" id="IPR036890">
    <property type="entry name" value="HATPase_C_sf"/>
</dbReference>
<feature type="modified residue" description="4-aspartylphosphate" evidence="10">
    <location>
        <position position="902"/>
    </location>
</feature>
<evidence type="ECO:0000256" key="5">
    <source>
        <dbReference type="ARBA" id="ARBA00022553"/>
    </source>
</evidence>
<dbReference type="PRINTS" id="PR00344">
    <property type="entry name" value="BCTRLSENSOR"/>
</dbReference>
<dbReference type="SMART" id="SM00387">
    <property type="entry name" value="HATPase_c"/>
    <property type="match status" value="1"/>
</dbReference>
<dbReference type="PROSITE" id="PS50110">
    <property type="entry name" value="RESPONSE_REGULATORY"/>
    <property type="match status" value="2"/>
</dbReference>
<evidence type="ECO:0000256" key="1">
    <source>
        <dbReference type="ARBA" id="ARBA00000085"/>
    </source>
</evidence>
<dbReference type="Gene3D" id="3.30.565.10">
    <property type="entry name" value="Histidine kinase-like ATPase, C-terminal domain"/>
    <property type="match status" value="1"/>
</dbReference>
<evidence type="ECO:0000256" key="9">
    <source>
        <dbReference type="ARBA" id="ARBA00024867"/>
    </source>
</evidence>
<dbReference type="InterPro" id="IPR003661">
    <property type="entry name" value="HisK_dim/P_dom"/>
</dbReference>
<keyword evidence="15" id="KW-1185">Reference proteome</keyword>
<dbReference type="Gene3D" id="3.40.50.2300">
    <property type="match status" value="2"/>
</dbReference>
<protein>
    <recommendedName>
        <fullName evidence="4">Stage 0 sporulation protein A homolog</fullName>
        <ecNumber evidence="3">2.7.13.3</ecNumber>
    </recommendedName>
</protein>
<accession>A0A3E3HWS6</accession>
<keyword evidence="5 10" id="KW-0597">Phosphoprotein</keyword>
<dbReference type="InterPro" id="IPR004358">
    <property type="entry name" value="Sig_transdc_His_kin-like_C"/>
</dbReference>
<dbReference type="Proteomes" id="UP000260812">
    <property type="component" value="Unassembled WGS sequence"/>
</dbReference>
<comment type="catalytic activity">
    <reaction evidence="1">
        <text>ATP + protein L-histidine = ADP + protein N-phospho-L-histidine.</text>
        <dbReference type="EC" id="2.7.13.3"/>
    </reaction>
</comment>
<name>A0A3E3HWS6_9FIRM</name>
<dbReference type="Gene3D" id="3.30.450.20">
    <property type="entry name" value="PAS domain"/>
    <property type="match status" value="1"/>
</dbReference>
<dbReference type="GO" id="GO:0000155">
    <property type="term" value="F:phosphorelay sensor kinase activity"/>
    <property type="evidence" value="ECO:0007669"/>
    <property type="project" value="InterPro"/>
</dbReference>
<dbReference type="SUPFAM" id="SSF47384">
    <property type="entry name" value="Homodimeric domain of signal transducing histidine kinase"/>
    <property type="match status" value="1"/>
</dbReference>
<organism evidence="14 15">
    <name type="scientific">Eisenbergiella massiliensis</name>
    <dbReference type="NCBI Taxonomy" id="1720294"/>
    <lineage>
        <taxon>Bacteria</taxon>
        <taxon>Bacillati</taxon>
        <taxon>Bacillota</taxon>
        <taxon>Clostridia</taxon>
        <taxon>Lachnospirales</taxon>
        <taxon>Lachnospiraceae</taxon>
        <taxon>Eisenbergiella</taxon>
    </lineage>
</organism>
<evidence type="ECO:0000256" key="6">
    <source>
        <dbReference type="ARBA" id="ARBA00022679"/>
    </source>
</evidence>
<evidence type="ECO:0000313" key="14">
    <source>
        <dbReference type="EMBL" id="RGE56284.1"/>
    </source>
</evidence>
<evidence type="ECO:0000256" key="7">
    <source>
        <dbReference type="ARBA" id="ARBA00022777"/>
    </source>
</evidence>
<dbReference type="CDD" id="cd16922">
    <property type="entry name" value="HATPase_EvgS-ArcB-TorS-like"/>
    <property type="match status" value="1"/>
</dbReference>
<dbReference type="Gene3D" id="1.10.287.130">
    <property type="match status" value="1"/>
</dbReference>
<feature type="domain" description="Histidine kinase" evidence="12">
    <location>
        <begin position="460"/>
        <end position="683"/>
    </location>
</feature>
<keyword evidence="11" id="KW-1133">Transmembrane helix</keyword>
<sequence length="979" mass="108753">MKAEAKEKKKSGAILAASAGIFVIALSVSSFFLIQIIGRMNRSANQNLLTSSRVINEGLNNKITLDQEMLNTLADLLALEEEDMVGKTLCKYTDFTDFYQFSYINMDGKGTDSKGNTIYASDFQFDEISLSQGKNGISAPYYGSSGRLQLTYQSPVIRDGKQVGAVYADRIVNDYNLPTLFTFHNGAGSAFVVDSDGKFIISSRGTGGEKDIFSYLGEQGNGDAVRETLRQVMEEEKSGTLTIVYKDQKSLLGFLPVEAPEGCYLLTVIPRSILQQEATPIICMLCCMFCLLLIGGISISALLAGRQSMKADVKQKEYREKLFGNLSANIDFAFMLYTPEQQKVELVSDNLPGLLGITSQQVMERPGQVFDASGMSREDEARNGFLRGTLGEQITRESMVGSGPNEVRRWIAVHLIPADYGQYLAVFHETTSEHDMRDQLADALTQAQNSNRARTAFFSSMSHDIRTPMNGIIGMTNIALKNLDDREKVESCLNKITAASGHLLSLINEVLDMSRIESGRISLKEENVHLPSLIGNLLSVIKPDMDKKGQSLRMQSRILEHDTVISDTLHLQKILLNLLSNAVKYTQEGGEIRLLISELPMESDTIRMRFVVEDNGFGMSPAFLERIFLPFERAEDSRMNQVPGTGLGLAITKSIVDLMGGLISVESREHEGSRFTVEIPLKLPAQQVEEFPELSGYSALIVDDDRDACESIGLILQESGVRANWVNNGPAAVEQVYKAHEEKDDYCVVILDWRMPGMDGLETARQIRGRLGSEVPILLLSAYDWESVKEEALEAGINGFLTKPIFRTELLEQMKYYIWDKNKETEKQETEKAVTAKLQPEEAENLQGIRILTAEDNELNREIIVELLENSGAVVDSAQNGKEALDYYLDSSPGYYHLILMDVNMPVMDGLEAVRAIRDSGREDAAMIPVIAMTADVFKEDINKCREAGMNAHIGKPVELDKLYSTLRRFLNTGKSGEM</sequence>
<dbReference type="EC" id="2.7.13.3" evidence="3"/>
<evidence type="ECO:0000259" key="12">
    <source>
        <dbReference type="PROSITE" id="PS50109"/>
    </source>
</evidence>
<dbReference type="Pfam" id="PF02518">
    <property type="entry name" value="HATPase_c"/>
    <property type="match status" value="1"/>
</dbReference>
<comment type="function">
    <text evidence="9">May play the central regulatory role in sporulation. It may be an element of the effector pathway responsible for the activation of sporulation genes in response to nutritional stress. Spo0A may act in concert with spo0H (a sigma factor) to control the expression of some genes that are critical to the sporulation process.</text>
</comment>